<dbReference type="EMBL" id="KV417660">
    <property type="protein sequence ID" value="KZP11581.1"/>
    <property type="molecule type" value="Genomic_DNA"/>
</dbReference>
<organism evidence="3 5">
    <name type="scientific">Athelia psychrophila</name>
    <dbReference type="NCBI Taxonomy" id="1759441"/>
    <lineage>
        <taxon>Eukaryota</taxon>
        <taxon>Fungi</taxon>
        <taxon>Dikarya</taxon>
        <taxon>Basidiomycota</taxon>
        <taxon>Agaricomycotina</taxon>
        <taxon>Agaricomycetes</taxon>
        <taxon>Agaricomycetidae</taxon>
        <taxon>Atheliales</taxon>
        <taxon>Atheliaceae</taxon>
        <taxon>Athelia</taxon>
    </lineage>
</organism>
<dbReference type="InterPro" id="IPR011010">
    <property type="entry name" value="DNA_brk_join_enz"/>
</dbReference>
<evidence type="ECO:0000256" key="2">
    <source>
        <dbReference type="ARBA" id="ARBA00023172"/>
    </source>
</evidence>
<sequence>MSAPSTTPARSQLSIGKHGLLELKLSPLRPPCPAPDRIFQWIGVNMPPPSTIDDPLIKCLEAAASRSSLRDTASYGSGIRKFHVFCDIFSIAESDRLPAAFPLLHSFALADTQFEPVSDSAVRKYLAAVRAWHIAQGWPPPLSDSDHERINWSLRGIANACGSRKRPIRPPVTLPMLRALKSQLVLTKPFDACIWAMALCAFWGLMWFGEVSVTSRGAFQPAKHLTRHDVFSGRDANGQPYARLDLPSAKTAKPGEIQSIFLVEQGDLCPLDALRNLSRVVPASASDPLFSWIDRFGEVRPMVKSAAIHHINSILEPFGWGTSFGHSFRIGGASYFLALGVEAEIIRIHGRWRSLAYEVYIRAFELVASRHLRSEQPGASVTVGLGIASI</sequence>
<evidence type="ECO:0000313" key="3">
    <source>
        <dbReference type="EMBL" id="KZP04558.1"/>
    </source>
</evidence>
<dbReference type="SUPFAM" id="SSF56349">
    <property type="entry name" value="DNA breaking-rejoining enzymes"/>
    <property type="match status" value="1"/>
</dbReference>
<dbReference type="InterPro" id="IPR010998">
    <property type="entry name" value="Integrase_recombinase_N"/>
</dbReference>
<proteinExistence type="predicted"/>
<dbReference type="EMBL" id="KV417911">
    <property type="protein sequence ID" value="KZP04558.1"/>
    <property type="molecule type" value="Genomic_DNA"/>
</dbReference>
<dbReference type="GO" id="GO:0003677">
    <property type="term" value="F:DNA binding"/>
    <property type="evidence" value="ECO:0007669"/>
    <property type="project" value="UniProtKB-KW"/>
</dbReference>
<dbReference type="InterPro" id="IPR052925">
    <property type="entry name" value="Phage_Integrase-like_Recomb"/>
</dbReference>
<accession>A0A167V226</accession>
<evidence type="ECO:0000256" key="1">
    <source>
        <dbReference type="ARBA" id="ARBA00023125"/>
    </source>
</evidence>
<evidence type="ECO:0008006" key="6">
    <source>
        <dbReference type="Google" id="ProtNLM"/>
    </source>
</evidence>
<dbReference type="AlphaFoldDB" id="A0A167V226"/>
<dbReference type="OrthoDB" id="3254696at2759"/>
<name>A0A167V226_9AGAM</name>
<dbReference type="Gene3D" id="1.10.443.10">
    <property type="entry name" value="Intergrase catalytic core"/>
    <property type="match status" value="1"/>
</dbReference>
<keyword evidence="1" id="KW-0238">DNA-binding</keyword>
<dbReference type="GO" id="GO:0006310">
    <property type="term" value="P:DNA recombination"/>
    <property type="evidence" value="ECO:0007669"/>
    <property type="project" value="UniProtKB-KW"/>
</dbReference>
<gene>
    <name evidence="4" type="ORF">FIBSPDRAFT_756508</name>
    <name evidence="3" type="ORF">FIBSPDRAFT_767207</name>
</gene>
<dbReference type="PANTHER" id="PTHR34605:SF3">
    <property type="entry name" value="P CELL-TYPE AGGLUTINATION PROTEIN MAP4-LIKE-RELATED"/>
    <property type="match status" value="1"/>
</dbReference>
<reference evidence="3 5" key="1">
    <citation type="journal article" date="2016" name="Mol. Biol. Evol.">
        <title>Comparative Genomics of Early-Diverging Mushroom-Forming Fungi Provides Insights into the Origins of Lignocellulose Decay Capabilities.</title>
        <authorList>
            <person name="Nagy L.G."/>
            <person name="Riley R."/>
            <person name="Tritt A."/>
            <person name="Adam C."/>
            <person name="Daum C."/>
            <person name="Floudas D."/>
            <person name="Sun H."/>
            <person name="Yadav J.S."/>
            <person name="Pangilinan J."/>
            <person name="Larsson K.H."/>
            <person name="Matsuura K."/>
            <person name="Barry K."/>
            <person name="Labutti K."/>
            <person name="Kuo R."/>
            <person name="Ohm R.A."/>
            <person name="Bhattacharya S.S."/>
            <person name="Shirouzu T."/>
            <person name="Yoshinaga Y."/>
            <person name="Martin F.M."/>
            <person name="Grigoriev I.V."/>
            <person name="Hibbett D.S."/>
        </authorList>
    </citation>
    <scope>NUCLEOTIDE SEQUENCE [LARGE SCALE GENOMIC DNA]</scope>
    <source>
        <strain evidence="3 5">CBS 109695</strain>
    </source>
</reference>
<dbReference type="GO" id="GO:0015074">
    <property type="term" value="P:DNA integration"/>
    <property type="evidence" value="ECO:0007669"/>
    <property type="project" value="InterPro"/>
</dbReference>
<protein>
    <recommendedName>
        <fullName evidence="6">DNA breaking-rejoining enzyme</fullName>
    </recommendedName>
</protein>
<dbReference type="Gene3D" id="1.10.150.130">
    <property type="match status" value="1"/>
</dbReference>
<dbReference type="STRING" id="436010.A0A167V226"/>
<keyword evidence="5" id="KW-1185">Reference proteome</keyword>
<dbReference type="SUPFAM" id="SSF47823">
    <property type="entry name" value="lambda integrase-like, N-terminal domain"/>
    <property type="match status" value="1"/>
</dbReference>
<evidence type="ECO:0000313" key="4">
    <source>
        <dbReference type="EMBL" id="KZP11581.1"/>
    </source>
</evidence>
<dbReference type="InterPro" id="IPR013762">
    <property type="entry name" value="Integrase-like_cat_sf"/>
</dbReference>
<evidence type="ECO:0000313" key="5">
    <source>
        <dbReference type="Proteomes" id="UP000076532"/>
    </source>
</evidence>
<dbReference type="PANTHER" id="PTHR34605">
    <property type="entry name" value="PHAGE_INTEGRASE DOMAIN-CONTAINING PROTEIN"/>
    <property type="match status" value="1"/>
</dbReference>
<dbReference type="Proteomes" id="UP000076532">
    <property type="component" value="Unassembled WGS sequence"/>
</dbReference>
<keyword evidence="2" id="KW-0233">DNA recombination</keyword>